<dbReference type="OMA" id="INGNDEW"/>
<dbReference type="EC" id="3.5.4.4" evidence="4"/>
<dbReference type="GO" id="GO:0005829">
    <property type="term" value="C:cytosol"/>
    <property type="evidence" value="ECO:0000318"/>
    <property type="project" value="GO_Central"/>
</dbReference>
<comment type="cofactor">
    <cofactor evidence="1">
        <name>Zn(2+)</name>
        <dbReference type="ChEBI" id="CHEBI:29105"/>
    </cofactor>
</comment>
<feature type="region of interest" description="Disordered" evidence="9">
    <location>
        <begin position="391"/>
        <end position="410"/>
    </location>
</feature>
<dbReference type="InterPro" id="IPR032466">
    <property type="entry name" value="Metal_Hydrolase"/>
</dbReference>
<reference evidence="11 12" key="1">
    <citation type="journal article" date="2004" name="Science">
        <title>The genome of the diatom Thalassiosira pseudonana: ecology, evolution, and metabolism.</title>
        <authorList>
            <person name="Armbrust E.V."/>
            <person name="Berges J.A."/>
            <person name="Bowler C."/>
            <person name="Green B.R."/>
            <person name="Martinez D."/>
            <person name="Putnam N.H."/>
            <person name="Zhou S."/>
            <person name="Allen A.E."/>
            <person name="Apt K.E."/>
            <person name="Bechner M."/>
            <person name="Brzezinski M.A."/>
            <person name="Chaal B.K."/>
            <person name="Chiovitti A."/>
            <person name="Davis A.K."/>
            <person name="Demarest M.S."/>
            <person name="Detter J.C."/>
            <person name="Glavina T."/>
            <person name="Goodstein D."/>
            <person name="Hadi M.Z."/>
            <person name="Hellsten U."/>
            <person name="Hildebrand M."/>
            <person name="Jenkins B.D."/>
            <person name="Jurka J."/>
            <person name="Kapitonov V.V."/>
            <person name="Kroger N."/>
            <person name="Lau W.W."/>
            <person name="Lane T.W."/>
            <person name="Larimer F.W."/>
            <person name="Lippmeier J.C."/>
            <person name="Lucas S."/>
            <person name="Medina M."/>
            <person name="Montsant A."/>
            <person name="Obornik M."/>
            <person name="Parker M.S."/>
            <person name="Palenik B."/>
            <person name="Pazour G.J."/>
            <person name="Richardson P.M."/>
            <person name="Rynearson T.A."/>
            <person name="Saito M.A."/>
            <person name="Schwartz D.C."/>
            <person name="Thamatrakoln K."/>
            <person name="Valentin K."/>
            <person name="Vardi A."/>
            <person name="Wilkerson F.P."/>
            <person name="Rokhsar D.S."/>
        </authorList>
    </citation>
    <scope>NUCLEOTIDE SEQUENCE [LARGE SCALE GENOMIC DNA]</scope>
    <source>
        <strain evidence="11 12">CCMP1335</strain>
    </source>
</reference>
<feature type="domain" description="Adenosine deaminase" evidence="10">
    <location>
        <begin position="48"/>
        <end position="203"/>
    </location>
</feature>
<dbReference type="GO" id="GO:0006154">
    <property type="term" value="P:adenosine catabolic process"/>
    <property type="evidence" value="ECO:0000318"/>
    <property type="project" value="GO_Central"/>
</dbReference>
<dbReference type="AlphaFoldDB" id="B5YMC7"/>
<evidence type="ECO:0000259" key="10">
    <source>
        <dbReference type="Pfam" id="PF00962"/>
    </source>
</evidence>
<evidence type="ECO:0000256" key="5">
    <source>
        <dbReference type="ARBA" id="ARBA00022723"/>
    </source>
</evidence>
<dbReference type="GO" id="GO:0060169">
    <property type="term" value="P:negative regulation of adenosine receptor signaling pathway"/>
    <property type="evidence" value="ECO:0000318"/>
    <property type="project" value="GO_Central"/>
</dbReference>
<dbReference type="PANTHER" id="PTHR11409:SF43">
    <property type="entry name" value="ADENOSINE DEAMINASE"/>
    <property type="match status" value="1"/>
</dbReference>
<evidence type="ECO:0000313" key="11">
    <source>
        <dbReference type="EMBL" id="ACI64786.1"/>
    </source>
</evidence>
<dbReference type="STRING" id="35128.B5YMC7"/>
<dbReference type="GO" id="GO:0004000">
    <property type="term" value="F:adenosine deaminase activity"/>
    <property type="evidence" value="ECO:0000318"/>
    <property type="project" value="GO_Central"/>
</dbReference>
<dbReference type="eggNOG" id="KOG1097">
    <property type="taxonomic scope" value="Eukaryota"/>
</dbReference>
<dbReference type="GO" id="GO:0046103">
    <property type="term" value="P:inosine biosynthetic process"/>
    <property type="evidence" value="ECO:0000318"/>
    <property type="project" value="GO_Central"/>
</dbReference>
<feature type="compositionally biased region" description="Polar residues" evidence="9">
    <location>
        <begin position="1"/>
        <end position="10"/>
    </location>
</feature>
<keyword evidence="5" id="KW-0479">Metal-binding</keyword>
<reference evidence="11 12" key="2">
    <citation type="journal article" date="2008" name="Nature">
        <title>The Phaeodactylum genome reveals the evolutionary history of diatom genomes.</title>
        <authorList>
            <person name="Bowler C."/>
            <person name="Allen A.E."/>
            <person name="Badger J.H."/>
            <person name="Grimwood J."/>
            <person name="Jabbari K."/>
            <person name="Kuo A."/>
            <person name="Maheswari U."/>
            <person name="Martens C."/>
            <person name="Maumus F."/>
            <person name="Otillar R.P."/>
            <person name="Rayko E."/>
            <person name="Salamov A."/>
            <person name="Vandepoele K."/>
            <person name="Beszteri B."/>
            <person name="Gruber A."/>
            <person name="Heijde M."/>
            <person name="Katinka M."/>
            <person name="Mock T."/>
            <person name="Valentin K."/>
            <person name="Verret F."/>
            <person name="Berges J.A."/>
            <person name="Brownlee C."/>
            <person name="Cadoret J.P."/>
            <person name="Chiovitti A."/>
            <person name="Choi C.J."/>
            <person name="Coesel S."/>
            <person name="De Martino A."/>
            <person name="Detter J.C."/>
            <person name="Durkin C."/>
            <person name="Falciatore A."/>
            <person name="Fournet J."/>
            <person name="Haruta M."/>
            <person name="Huysman M.J."/>
            <person name="Jenkins B.D."/>
            <person name="Jiroutova K."/>
            <person name="Jorgensen R.E."/>
            <person name="Joubert Y."/>
            <person name="Kaplan A."/>
            <person name="Kroger N."/>
            <person name="Kroth P.G."/>
            <person name="La Roche J."/>
            <person name="Lindquist E."/>
            <person name="Lommer M."/>
            <person name="Martin-Jezequel V."/>
            <person name="Lopez P.J."/>
            <person name="Lucas S."/>
            <person name="Mangogna M."/>
            <person name="McGinnis K."/>
            <person name="Medlin L.K."/>
            <person name="Montsant A."/>
            <person name="Oudot-Le Secq M.P."/>
            <person name="Napoli C."/>
            <person name="Obornik M."/>
            <person name="Parker M.S."/>
            <person name="Petit J.L."/>
            <person name="Porcel B.M."/>
            <person name="Poulsen N."/>
            <person name="Robison M."/>
            <person name="Rychlewski L."/>
            <person name="Rynearson T.A."/>
            <person name="Schmutz J."/>
            <person name="Shapiro H."/>
            <person name="Siaut M."/>
            <person name="Stanley M."/>
            <person name="Sussman M.R."/>
            <person name="Taylor A.R."/>
            <person name="Vardi A."/>
            <person name="von Dassow P."/>
            <person name="Vyverman W."/>
            <person name="Willis A."/>
            <person name="Wyrwicz L.S."/>
            <person name="Rokhsar D.S."/>
            <person name="Weissenbach J."/>
            <person name="Armbrust E.V."/>
            <person name="Green B.R."/>
            <person name="Van de Peer Y."/>
            <person name="Grigoriev I.V."/>
        </authorList>
    </citation>
    <scope>NUCLEOTIDE SEQUENCE [LARGE SCALE GENOMIC DNA]</scope>
    <source>
        <strain evidence="11 12">CCMP1335</strain>
    </source>
</reference>
<dbReference type="UniPathway" id="UPA00606"/>
<feature type="compositionally biased region" description="Polar residues" evidence="9">
    <location>
        <begin position="17"/>
        <end position="34"/>
    </location>
</feature>
<feature type="region of interest" description="Disordered" evidence="9">
    <location>
        <begin position="1"/>
        <end position="34"/>
    </location>
</feature>
<dbReference type="GO" id="GO:0043103">
    <property type="term" value="P:hypoxanthine salvage"/>
    <property type="evidence" value="ECO:0000318"/>
    <property type="project" value="GO_Central"/>
</dbReference>
<dbReference type="PANTHER" id="PTHR11409">
    <property type="entry name" value="ADENOSINE DEAMINASE"/>
    <property type="match status" value="1"/>
</dbReference>
<evidence type="ECO:0000256" key="6">
    <source>
        <dbReference type="ARBA" id="ARBA00022726"/>
    </source>
</evidence>
<feature type="domain" description="Adenosine deaminase" evidence="10">
    <location>
        <begin position="319"/>
        <end position="512"/>
    </location>
</feature>
<gene>
    <name evidence="11" type="ORF">THAPS_23371</name>
</gene>
<evidence type="ECO:0000256" key="1">
    <source>
        <dbReference type="ARBA" id="ARBA00001947"/>
    </source>
</evidence>
<evidence type="ECO:0000313" key="12">
    <source>
        <dbReference type="Proteomes" id="UP000001449"/>
    </source>
</evidence>
<sequence length="543" mass="61353">MNSNNTNSPLCNERRGTSNISNDASDLSSTPHQPSSFQYQSSFLMRIPKADLHIHLDGSIRIPTLIELSKEYNVPLPSLDPQELKETVFPPTYSSLTDYLRGFGYITAVLRTAGALERVAYEVAMDSYNVGVRYLELRFAPQLHAIPGEFSLEQVVCAVHRGLERAKWEADELDRLAGKVDCLEEMIRSNEKYSQEDIAKIEKLSKETHPYHPEAPSHHYGIIVCAMRFFLPEFSPYYKSFWEVHTEEDPHRVFGLASVALVTAVNNLRRKGKCCHDGCECEKCGDCLFLNDIGNAHMDANESNAQQQQRDDHEYILPVVAIDIAGAESGYPASDHKEAFDLAHQSFLNKTVHAGEAYGPESIYAAITDLHAERIGHGCHLFRWDVIGEGEGRGGRSRSNKEREGMSDDQKREYVENLTRYLGTMRTCMEVCLSSNLQTMPELEGDLNNHPARKMIEEGLAVTFCTDNTLVSHTDMVHELSLAANAFSLSPGTLRNIVYNGFKRSFMAKRYQKKREYNRGVISYYKRVEREFGFGDFGSDVES</sequence>
<comment type="similarity">
    <text evidence="3">Belongs to the metallo-dependent hydrolases superfamily. Adenosine and AMP deaminases family.</text>
</comment>
<protein>
    <recommendedName>
        <fullName evidence="4">adenosine deaminase</fullName>
        <ecNumber evidence="4">3.5.4.4</ecNumber>
    </recommendedName>
</protein>
<dbReference type="GO" id="GO:0009897">
    <property type="term" value="C:external side of plasma membrane"/>
    <property type="evidence" value="ECO:0000318"/>
    <property type="project" value="GO_Central"/>
</dbReference>
<dbReference type="SUPFAM" id="SSF51556">
    <property type="entry name" value="Metallo-dependent hydrolases"/>
    <property type="match status" value="1"/>
</dbReference>
<keyword evidence="12" id="KW-1185">Reference proteome</keyword>
<accession>B5YMC7</accession>
<keyword evidence="7" id="KW-0378">Hydrolase</keyword>
<dbReference type="InterPro" id="IPR006330">
    <property type="entry name" value="Ado/ade_deaminase"/>
</dbReference>
<dbReference type="GO" id="GO:0046872">
    <property type="term" value="F:metal ion binding"/>
    <property type="evidence" value="ECO:0007669"/>
    <property type="project" value="UniProtKB-KW"/>
</dbReference>
<dbReference type="GO" id="GO:0006166">
    <property type="term" value="P:purine ribonucleoside salvage"/>
    <property type="evidence" value="ECO:0007669"/>
    <property type="project" value="UniProtKB-KW"/>
</dbReference>
<dbReference type="Gene3D" id="3.20.20.140">
    <property type="entry name" value="Metal-dependent hydrolases"/>
    <property type="match status" value="1"/>
</dbReference>
<dbReference type="GeneID" id="7446202"/>
<dbReference type="PaxDb" id="35128-Thaps23371"/>
<evidence type="ECO:0000256" key="2">
    <source>
        <dbReference type="ARBA" id="ARBA00005058"/>
    </source>
</evidence>
<dbReference type="RefSeq" id="XP_002296069.1">
    <property type="nucleotide sequence ID" value="XM_002296033.1"/>
</dbReference>
<dbReference type="KEGG" id="tps:THAPS_23371"/>
<dbReference type="Pfam" id="PF00962">
    <property type="entry name" value="A_deaminase"/>
    <property type="match status" value="2"/>
</dbReference>
<keyword evidence="8" id="KW-0862">Zinc</keyword>
<dbReference type="InParanoid" id="B5YMC7"/>
<evidence type="ECO:0000256" key="3">
    <source>
        <dbReference type="ARBA" id="ARBA00006676"/>
    </source>
</evidence>
<dbReference type="Proteomes" id="UP000001449">
    <property type="component" value="Chromosome 7"/>
</dbReference>
<comment type="pathway">
    <text evidence="2">Purine metabolism; purine nucleoside salvage.</text>
</comment>
<organism evidence="11 12">
    <name type="scientific">Thalassiosira pseudonana</name>
    <name type="common">Marine diatom</name>
    <name type="synonym">Cyclotella nana</name>
    <dbReference type="NCBI Taxonomy" id="35128"/>
    <lineage>
        <taxon>Eukaryota</taxon>
        <taxon>Sar</taxon>
        <taxon>Stramenopiles</taxon>
        <taxon>Ochrophyta</taxon>
        <taxon>Bacillariophyta</taxon>
        <taxon>Coscinodiscophyceae</taxon>
        <taxon>Thalassiosirophycidae</taxon>
        <taxon>Thalassiosirales</taxon>
        <taxon>Thalassiosiraceae</taxon>
        <taxon>Thalassiosira</taxon>
    </lineage>
</organism>
<evidence type="ECO:0000256" key="9">
    <source>
        <dbReference type="SAM" id="MobiDB-lite"/>
    </source>
</evidence>
<dbReference type="EMBL" id="CP001160">
    <property type="protein sequence ID" value="ACI64786.1"/>
    <property type="molecule type" value="Genomic_DNA"/>
</dbReference>
<dbReference type="HOGENOM" id="CLU_039228_0_2_1"/>
<keyword evidence="6" id="KW-0660">Purine salvage</keyword>
<evidence type="ECO:0000256" key="4">
    <source>
        <dbReference type="ARBA" id="ARBA00012784"/>
    </source>
</evidence>
<proteinExistence type="inferred from homology"/>
<evidence type="ECO:0000256" key="8">
    <source>
        <dbReference type="ARBA" id="ARBA00022833"/>
    </source>
</evidence>
<evidence type="ECO:0000256" key="7">
    <source>
        <dbReference type="ARBA" id="ARBA00022801"/>
    </source>
</evidence>
<name>B5YMC7_THAPS</name>
<dbReference type="InterPro" id="IPR001365">
    <property type="entry name" value="A_deaminase_dom"/>
</dbReference>